<gene>
    <name evidence="1" type="ORF">METZ01_LOCUS377942</name>
</gene>
<dbReference type="EMBL" id="UINC01138877">
    <property type="protein sequence ID" value="SVD25088.1"/>
    <property type="molecule type" value="Genomic_DNA"/>
</dbReference>
<organism evidence="1">
    <name type="scientific">marine metagenome</name>
    <dbReference type="NCBI Taxonomy" id="408172"/>
    <lineage>
        <taxon>unclassified sequences</taxon>
        <taxon>metagenomes</taxon>
        <taxon>ecological metagenomes</taxon>
    </lineage>
</organism>
<dbReference type="AlphaFoldDB" id="A0A382TUE7"/>
<dbReference type="Gene3D" id="3.40.50.720">
    <property type="entry name" value="NAD(P)-binding Rossmann-like Domain"/>
    <property type="match status" value="1"/>
</dbReference>
<dbReference type="SUPFAM" id="SSF51735">
    <property type="entry name" value="NAD(P)-binding Rossmann-fold domains"/>
    <property type="match status" value="1"/>
</dbReference>
<dbReference type="InterPro" id="IPR036291">
    <property type="entry name" value="NAD(P)-bd_dom_sf"/>
</dbReference>
<feature type="non-terminal residue" evidence="1">
    <location>
        <position position="51"/>
    </location>
</feature>
<proteinExistence type="predicted"/>
<evidence type="ECO:0000313" key="1">
    <source>
        <dbReference type="EMBL" id="SVD25088.1"/>
    </source>
</evidence>
<reference evidence="1" key="1">
    <citation type="submission" date="2018-05" db="EMBL/GenBank/DDBJ databases">
        <authorList>
            <person name="Lanie J.A."/>
            <person name="Ng W.-L."/>
            <person name="Kazmierczak K.M."/>
            <person name="Andrzejewski T.M."/>
            <person name="Davidsen T.M."/>
            <person name="Wayne K.J."/>
            <person name="Tettelin H."/>
            <person name="Glass J.I."/>
            <person name="Rusch D."/>
            <person name="Podicherti R."/>
            <person name="Tsui H.-C.T."/>
            <person name="Winkler M.E."/>
        </authorList>
    </citation>
    <scope>NUCLEOTIDE SEQUENCE</scope>
</reference>
<name>A0A382TUE7_9ZZZZ</name>
<protein>
    <recommendedName>
        <fullName evidence="2">NAD(P)-binding domain-containing protein</fullName>
    </recommendedName>
</protein>
<accession>A0A382TUE7</accession>
<sequence length="51" mass="5785">MINKSFWKGKRVLITGHTGFKGGWLSIWIKNLGAQVIGYSLSPITKKNFFD</sequence>
<evidence type="ECO:0008006" key="2">
    <source>
        <dbReference type="Google" id="ProtNLM"/>
    </source>
</evidence>